<evidence type="ECO:0000313" key="8">
    <source>
        <dbReference type="EMBL" id="QNR65620.1"/>
    </source>
</evidence>
<dbReference type="InterPro" id="IPR050294">
    <property type="entry name" value="RnfB_subfamily"/>
</dbReference>
<reference evidence="8 9" key="1">
    <citation type="submission" date="2020-09" db="EMBL/GenBank/DDBJ databases">
        <title>Characterization of Paenibacillus peoriae strain ZF390 with broad-spectrum antimicrobial activity as a potential biocontrol agent.</title>
        <authorList>
            <person name="Li L."/>
            <person name="Zhao Y."/>
            <person name="Li B."/>
            <person name="Xie X."/>
        </authorList>
    </citation>
    <scope>NUCLEOTIDE SEQUENCE [LARGE SCALE GENOMIC DNA]</scope>
    <source>
        <strain evidence="8 9">ZF390</strain>
    </source>
</reference>
<evidence type="ECO:0000256" key="3">
    <source>
        <dbReference type="ARBA" id="ARBA00022737"/>
    </source>
</evidence>
<dbReference type="PROSITE" id="PS51379">
    <property type="entry name" value="4FE4S_FER_2"/>
    <property type="match status" value="2"/>
</dbReference>
<dbReference type="Pfam" id="PF13247">
    <property type="entry name" value="Fer4_11"/>
    <property type="match status" value="1"/>
</dbReference>
<dbReference type="GO" id="GO:0051539">
    <property type="term" value="F:4 iron, 4 sulfur cluster binding"/>
    <property type="evidence" value="ECO:0007669"/>
    <property type="project" value="UniProtKB-KW"/>
</dbReference>
<evidence type="ECO:0000256" key="1">
    <source>
        <dbReference type="ARBA" id="ARBA00022485"/>
    </source>
</evidence>
<feature type="domain" description="4Fe-4S ferredoxin-type" evidence="7">
    <location>
        <begin position="34"/>
        <end position="53"/>
    </location>
</feature>
<dbReference type="PANTHER" id="PTHR42859">
    <property type="entry name" value="OXIDOREDUCTASE"/>
    <property type="match status" value="1"/>
</dbReference>
<proteinExistence type="predicted"/>
<feature type="region of interest" description="Disordered" evidence="6">
    <location>
        <begin position="1"/>
        <end position="22"/>
    </location>
</feature>
<protein>
    <submittedName>
        <fullName evidence="8">4Fe-4S dicluster domain-containing protein</fullName>
    </submittedName>
</protein>
<name>A0A7H0Y3G2_9BACL</name>
<keyword evidence="4" id="KW-0408">Iron</keyword>
<evidence type="ECO:0000256" key="4">
    <source>
        <dbReference type="ARBA" id="ARBA00023004"/>
    </source>
</evidence>
<dbReference type="EMBL" id="CP061172">
    <property type="protein sequence ID" value="QNR65620.1"/>
    <property type="molecule type" value="Genomic_DNA"/>
</dbReference>
<dbReference type="PROSITE" id="PS00198">
    <property type="entry name" value="4FE4S_FER_1"/>
    <property type="match status" value="1"/>
</dbReference>
<sequence>MSGTGNMMHRLTDNRSASTSRMGAASRTSAVASSFVVADAGQCIGCKACELACFAVHSQANGIGASVGTVSVPVVPKVYVVRTGDMYVPVQCRHCENAPCAHACPVQAIRQEDGVVMIDEERCIGCTSCVLACPFGAIEVSPVYRAGHVVTQSGLTHRANRVALPRTAASKCDLCAETENGQPACVDACPNHVLRLAKGISDSPPEPRREVFFPRL</sequence>
<keyword evidence="3" id="KW-0677">Repeat</keyword>
<dbReference type="InterPro" id="IPR017896">
    <property type="entry name" value="4Fe4S_Fe-S-bd"/>
</dbReference>
<gene>
    <name evidence="8" type="ORF">IAQ67_17240</name>
</gene>
<accession>A0A7H0Y3G2</accession>
<evidence type="ECO:0000256" key="5">
    <source>
        <dbReference type="ARBA" id="ARBA00023014"/>
    </source>
</evidence>
<dbReference type="RefSeq" id="WP_190297481.1">
    <property type="nucleotide sequence ID" value="NZ_CP061172.1"/>
</dbReference>
<evidence type="ECO:0000259" key="7">
    <source>
        <dbReference type="PROSITE" id="PS51379"/>
    </source>
</evidence>
<keyword evidence="1" id="KW-0004">4Fe-4S</keyword>
<dbReference type="PANTHER" id="PTHR42859:SF17">
    <property type="entry name" value="ELECTRON TRANSPORT PROTEIN HYDN-RELATED"/>
    <property type="match status" value="1"/>
</dbReference>
<dbReference type="AlphaFoldDB" id="A0A7H0Y3G2"/>
<evidence type="ECO:0000256" key="2">
    <source>
        <dbReference type="ARBA" id="ARBA00022723"/>
    </source>
</evidence>
<evidence type="ECO:0000256" key="6">
    <source>
        <dbReference type="SAM" id="MobiDB-lite"/>
    </source>
</evidence>
<dbReference type="Proteomes" id="UP000516384">
    <property type="component" value="Chromosome"/>
</dbReference>
<dbReference type="CDD" id="cd10554">
    <property type="entry name" value="HycB_like"/>
    <property type="match status" value="1"/>
</dbReference>
<keyword evidence="2" id="KW-0479">Metal-binding</keyword>
<dbReference type="GO" id="GO:0046872">
    <property type="term" value="F:metal ion binding"/>
    <property type="evidence" value="ECO:0007669"/>
    <property type="project" value="UniProtKB-KW"/>
</dbReference>
<dbReference type="InterPro" id="IPR017900">
    <property type="entry name" value="4Fe4S_Fe_S_CS"/>
</dbReference>
<keyword evidence="5" id="KW-0411">Iron-sulfur</keyword>
<dbReference type="Gene3D" id="3.30.70.20">
    <property type="match status" value="2"/>
</dbReference>
<organism evidence="8 9">
    <name type="scientific">Paenibacillus peoriae</name>
    <dbReference type="NCBI Taxonomy" id="59893"/>
    <lineage>
        <taxon>Bacteria</taxon>
        <taxon>Bacillati</taxon>
        <taxon>Bacillota</taxon>
        <taxon>Bacilli</taxon>
        <taxon>Bacillales</taxon>
        <taxon>Paenibacillaceae</taxon>
        <taxon>Paenibacillus</taxon>
    </lineage>
</organism>
<feature type="domain" description="4Fe-4S ferredoxin-type" evidence="7">
    <location>
        <begin position="114"/>
        <end position="143"/>
    </location>
</feature>
<evidence type="ECO:0000313" key="9">
    <source>
        <dbReference type="Proteomes" id="UP000516384"/>
    </source>
</evidence>
<dbReference type="SUPFAM" id="SSF54862">
    <property type="entry name" value="4Fe-4S ferredoxins"/>
    <property type="match status" value="1"/>
</dbReference>